<keyword evidence="1" id="KW-0812">Transmembrane</keyword>
<protein>
    <recommendedName>
        <fullName evidence="2">DUF6534 domain-containing protein</fullName>
    </recommendedName>
</protein>
<feature type="transmembrane region" description="Helical" evidence="1">
    <location>
        <begin position="123"/>
        <end position="144"/>
    </location>
</feature>
<feature type="transmembrane region" description="Helical" evidence="1">
    <location>
        <begin position="164"/>
        <end position="187"/>
    </location>
</feature>
<keyword evidence="1" id="KW-0472">Membrane</keyword>
<gene>
    <name evidence="3" type="ORF">B0H16DRAFT_1829176</name>
</gene>
<dbReference type="PANTHER" id="PTHR40465:SF1">
    <property type="entry name" value="DUF6534 DOMAIN-CONTAINING PROTEIN"/>
    <property type="match status" value="1"/>
</dbReference>
<accession>A0AAD7GS99</accession>
<keyword evidence="1" id="KW-1133">Transmembrane helix</keyword>
<dbReference type="PANTHER" id="PTHR40465">
    <property type="entry name" value="CHROMOSOME 1, WHOLE GENOME SHOTGUN SEQUENCE"/>
    <property type="match status" value="1"/>
</dbReference>
<dbReference type="Proteomes" id="UP001215598">
    <property type="component" value="Unassembled WGS sequence"/>
</dbReference>
<feature type="transmembrane region" description="Helical" evidence="1">
    <location>
        <begin position="52"/>
        <end position="73"/>
    </location>
</feature>
<reference evidence="3" key="1">
    <citation type="submission" date="2023-03" db="EMBL/GenBank/DDBJ databases">
        <title>Massive genome expansion in bonnet fungi (Mycena s.s.) driven by repeated elements and novel gene families across ecological guilds.</title>
        <authorList>
            <consortium name="Lawrence Berkeley National Laboratory"/>
            <person name="Harder C.B."/>
            <person name="Miyauchi S."/>
            <person name="Viragh M."/>
            <person name="Kuo A."/>
            <person name="Thoen E."/>
            <person name="Andreopoulos B."/>
            <person name="Lu D."/>
            <person name="Skrede I."/>
            <person name="Drula E."/>
            <person name="Henrissat B."/>
            <person name="Morin E."/>
            <person name="Kohler A."/>
            <person name="Barry K."/>
            <person name="LaButti K."/>
            <person name="Morin E."/>
            <person name="Salamov A."/>
            <person name="Lipzen A."/>
            <person name="Mereny Z."/>
            <person name="Hegedus B."/>
            <person name="Baldrian P."/>
            <person name="Stursova M."/>
            <person name="Weitz H."/>
            <person name="Taylor A."/>
            <person name="Grigoriev I.V."/>
            <person name="Nagy L.G."/>
            <person name="Martin F."/>
            <person name="Kauserud H."/>
        </authorList>
    </citation>
    <scope>NUCLEOTIDE SEQUENCE</scope>
    <source>
        <strain evidence="3">CBHHK182m</strain>
    </source>
</reference>
<dbReference type="InterPro" id="IPR045339">
    <property type="entry name" value="DUF6534"/>
</dbReference>
<dbReference type="AlphaFoldDB" id="A0AAD7GS99"/>
<comment type="caution">
    <text evidence="3">The sequence shown here is derived from an EMBL/GenBank/DDBJ whole genome shotgun (WGS) entry which is preliminary data.</text>
</comment>
<evidence type="ECO:0000313" key="4">
    <source>
        <dbReference type="Proteomes" id="UP001215598"/>
    </source>
</evidence>
<organism evidence="3 4">
    <name type="scientific">Mycena metata</name>
    <dbReference type="NCBI Taxonomy" id="1033252"/>
    <lineage>
        <taxon>Eukaryota</taxon>
        <taxon>Fungi</taxon>
        <taxon>Dikarya</taxon>
        <taxon>Basidiomycota</taxon>
        <taxon>Agaricomycotina</taxon>
        <taxon>Agaricomycetes</taxon>
        <taxon>Agaricomycetidae</taxon>
        <taxon>Agaricales</taxon>
        <taxon>Marasmiineae</taxon>
        <taxon>Mycenaceae</taxon>
        <taxon>Mycena</taxon>
    </lineage>
</organism>
<feature type="domain" description="DUF6534" evidence="2">
    <location>
        <begin position="171"/>
        <end position="259"/>
    </location>
</feature>
<dbReference type="Pfam" id="PF20152">
    <property type="entry name" value="DUF6534"/>
    <property type="match status" value="1"/>
</dbReference>
<dbReference type="EMBL" id="JARKIB010000493">
    <property type="protein sequence ID" value="KAJ7704131.1"/>
    <property type="molecule type" value="Genomic_DNA"/>
</dbReference>
<evidence type="ECO:0000259" key="2">
    <source>
        <dbReference type="Pfam" id="PF20152"/>
    </source>
</evidence>
<feature type="transmembrane region" description="Helical" evidence="1">
    <location>
        <begin position="93"/>
        <end position="111"/>
    </location>
</feature>
<keyword evidence="4" id="KW-1185">Reference proteome</keyword>
<name>A0AAD7GS99_9AGAR</name>
<evidence type="ECO:0000313" key="3">
    <source>
        <dbReference type="EMBL" id="KAJ7704131.1"/>
    </source>
</evidence>
<evidence type="ECO:0000256" key="1">
    <source>
        <dbReference type="SAM" id="Phobius"/>
    </source>
</evidence>
<proteinExistence type="predicted"/>
<feature type="transmembrane region" description="Helical" evidence="1">
    <location>
        <begin position="20"/>
        <end position="40"/>
    </location>
</feature>
<sequence>MAPAVIPGLNIPLLTGPLVLGYMWSYFLYGMLIVQVYMYCEAFPQDRLGIKALVWSMFILETGFSVLITIAALNAFGSGWGDPDTLREIDWTWVPMLALNAILAAMAQGFYSWRIWILTNQRLWFPILIGCVMLTQVTAAFYSGLVMAIGARSVSHLFALWPEITVWLSGSATCDLLITASLAYILTRHKRTSRYQHTTGLINKLIRFSVETGSVTSVAALVECTLWLSCRKWNIHYIFFFVLGRLYSNTLMATLNCRAPIFQRTSPAAITIPQSSFWAEPEIERSQSMNLNLVTRTNINGSRTTDGTTADDTIAMSNFDSNTDVIGVENGVAISEKRSPQLIG</sequence>